<comment type="caution">
    <text evidence="2">The sequence shown here is derived from an EMBL/GenBank/DDBJ whole genome shotgun (WGS) entry which is preliminary data.</text>
</comment>
<evidence type="ECO:0000313" key="2">
    <source>
        <dbReference type="EMBL" id="KAK9118775.1"/>
    </source>
</evidence>
<accession>A0AAP0IP04</accession>
<keyword evidence="3" id="KW-1185">Reference proteome</keyword>
<reference evidence="2 3" key="1">
    <citation type="submission" date="2024-01" db="EMBL/GenBank/DDBJ databases">
        <title>Genome assemblies of Stephania.</title>
        <authorList>
            <person name="Yang L."/>
        </authorList>
    </citation>
    <scope>NUCLEOTIDE SEQUENCE [LARGE SCALE GENOMIC DNA]</scope>
    <source>
        <strain evidence="2">JXDWG</strain>
        <tissue evidence="2">Leaf</tissue>
    </source>
</reference>
<dbReference type="Proteomes" id="UP001419268">
    <property type="component" value="Unassembled WGS sequence"/>
</dbReference>
<gene>
    <name evidence="2" type="ORF">Scep_016868</name>
</gene>
<dbReference type="AlphaFoldDB" id="A0AAP0IP04"/>
<feature type="compositionally biased region" description="Polar residues" evidence="1">
    <location>
        <begin position="1"/>
        <end position="36"/>
    </location>
</feature>
<organism evidence="2 3">
    <name type="scientific">Stephania cephalantha</name>
    <dbReference type="NCBI Taxonomy" id="152367"/>
    <lineage>
        <taxon>Eukaryota</taxon>
        <taxon>Viridiplantae</taxon>
        <taxon>Streptophyta</taxon>
        <taxon>Embryophyta</taxon>
        <taxon>Tracheophyta</taxon>
        <taxon>Spermatophyta</taxon>
        <taxon>Magnoliopsida</taxon>
        <taxon>Ranunculales</taxon>
        <taxon>Menispermaceae</taxon>
        <taxon>Menispermoideae</taxon>
        <taxon>Cissampelideae</taxon>
        <taxon>Stephania</taxon>
    </lineage>
</organism>
<feature type="region of interest" description="Disordered" evidence="1">
    <location>
        <begin position="1"/>
        <end position="85"/>
    </location>
</feature>
<dbReference type="EMBL" id="JBBNAG010000007">
    <property type="protein sequence ID" value="KAK9118775.1"/>
    <property type="molecule type" value="Genomic_DNA"/>
</dbReference>
<evidence type="ECO:0000256" key="1">
    <source>
        <dbReference type="SAM" id="MobiDB-lite"/>
    </source>
</evidence>
<protein>
    <submittedName>
        <fullName evidence="2">Uncharacterized protein</fullName>
    </submittedName>
</protein>
<name>A0AAP0IP04_9MAGN</name>
<proteinExistence type="predicted"/>
<evidence type="ECO:0000313" key="3">
    <source>
        <dbReference type="Proteomes" id="UP001419268"/>
    </source>
</evidence>
<sequence length="85" mass="9283">MLLNLVATSCTRLPSGTPLNSRTSSTDASQSKNSSGRRVPWNSGPRLHHDSHRCDHPQSHAARLSSVPQHTHPPLPVEESPTVHH</sequence>